<dbReference type="EMBL" id="AP026708">
    <property type="protein sequence ID" value="BDQ33338.1"/>
    <property type="molecule type" value="Genomic_DNA"/>
</dbReference>
<feature type="compositionally biased region" description="Polar residues" evidence="1">
    <location>
        <begin position="1"/>
        <end position="19"/>
    </location>
</feature>
<evidence type="ECO:0000256" key="1">
    <source>
        <dbReference type="SAM" id="MobiDB-lite"/>
    </source>
</evidence>
<protein>
    <submittedName>
        <fullName evidence="2">Uncharacterized protein</fullName>
    </submittedName>
</protein>
<evidence type="ECO:0000313" key="3">
    <source>
        <dbReference type="Proteomes" id="UP001061361"/>
    </source>
</evidence>
<gene>
    <name evidence="2" type="ORF">JCM14722_08800</name>
</gene>
<dbReference type="RefSeq" id="WP_264983391.1">
    <property type="nucleotide sequence ID" value="NZ_AP026708.1"/>
</dbReference>
<accession>A0ABM8APM2</accession>
<proteinExistence type="predicted"/>
<reference evidence="2" key="1">
    <citation type="submission" date="2022-08" db="EMBL/GenBank/DDBJ databases">
        <title>Genome Sequence of the sulphate-reducing bacterium, Pseudodesulfovibrio portus JCM14722.</title>
        <authorList>
            <person name="Kondo R."/>
            <person name="Kataoka T."/>
        </authorList>
    </citation>
    <scope>NUCLEOTIDE SEQUENCE</scope>
    <source>
        <strain evidence="2">JCM 14722</strain>
    </source>
</reference>
<sequence length="282" mass="31636">MPDSTNSTKTGHKPNNTPDARQEYTGDRPISVEFVREKWNADFPFTIAAPSFVLPAGVGENSLFLADYFPEIALLFFEADACLAYTDDDLPPALADLDCSWHVHMPLDLDWNEGLDPVWRKIDGLVDKAAFLAPRGHVLHPPTAPDMLLPLAARLRDKGVDPALFLIENIRGYSLTPIWEEIAEGGFSTCLDIGHILAYDQFDILDLPGLWPTVRMLHVYGGEKRMQHHPLPRLDKAGRKLLRTLLAQAPDATVTLEVFNEKGLFQSLDQLGQWLASWRDEK</sequence>
<dbReference type="InterPro" id="IPR036237">
    <property type="entry name" value="Xyl_isomerase-like_sf"/>
</dbReference>
<dbReference type="Gene3D" id="3.20.20.150">
    <property type="entry name" value="Divalent-metal-dependent TIM barrel enzymes"/>
    <property type="match status" value="1"/>
</dbReference>
<feature type="region of interest" description="Disordered" evidence="1">
    <location>
        <begin position="1"/>
        <end position="26"/>
    </location>
</feature>
<organism evidence="2 3">
    <name type="scientific">Pseudodesulfovibrio portus</name>
    <dbReference type="NCBI Taxonomy" id="231439"/>
    <lineage>
        <taxon>Bacteria</taxon>
        <taxon>Pseudomonadati</taxon>
        <taxon>Thermodesulfobacteriota</taxon>
        <taxon>Desulfovibrionia</taxon>
        <taxon>Desulfovibrionales</taxon>
        <taxon>Desulfovibrionaceae</taxon>
    </lineage>
</organism>
<keyword evidence="3" id="KW-1185">Reference proteome</keyword>
<evidence type="ECO:0000313" key="2">
    <source>
        <dbReference type="EMBL" id="BDQ33338.1"/>
    </source>
</evidence>
<dbReference type="Proteomes" id="UP001061361">
    <property type="component" value="Chromosome"/>
</dbReference>
<dbReference type="SUPFAM" id="SSF51658">
    <property type="entry name" value="Xylose isomerase-like"/>
    <property type="match status" value="1"/>
</dbReference>
<dbReference type="NCBIfam" id="NF041277">
    <property type="entry name" value="coba_remo_CbiR"/>
    <property type="match status" value="1"/>
</dbReference>
<name>A0ABM8APM2_9BACT</name>